<dbReference type="EMBL" id="AP019781">
    <property type="protein sequence ID" value="BBL67162.1"/>
    <property type="molecule type" value="Genomic_DNA"/>
</dbReference>
<organism evidence="1 2">
    <name type="scientific">Methanoculleus chikugoensis</name>
    <dbReference type="NCBI Taxonomy" id="118126"/>
    <lineage>
        <taxon>Archaea</taxon>
        <taxon>Methanobacteriati</taxon>
        <taxon>Methanobacteriota</taxon>
        <taxon>Stenosarchaea group</taxon>
        <taxon>Methanomicrobia</taxon>
        <taxon>Methanomicrobiales</taxon>
        <taxon>Methanomicrobiaceae</taxon>
        <taxon>Methanoculleus</taxon>
    </lineage>
</organism>
<reference evidence="1 2" key="1">
    <citation type="submission" date="2019-06" db="EMBL/GenBank/DDBJ databases">
        <title>Complete genome sequence of Methanoculleus chikugoensis strain MG62.</title>
        <authorList>
            <person name="Asakawa S."/>
            <person name="Dianou D."/>
        </authorList>
    </citation>
    <scope>NUCLEOTIDE SEQUENCE [LARGE SCALE GENOMIC DNA]</scope>
    <source>
        <strain evidence="1 2">MG62</strain>
    </source>
</reference>
<gene>
    <name evidence="1" type="ORF">MchiMG62_03430</name>
</gene>
<proteinExistence type="predicted"/>
<dbReference type="PANTHER" id="PTHR38813">
    <property type="match status" value="1"/>
</dbReference>
<dbReference type="InterPro" id="IPR052747">
    <property type="entry name" value="TA_system_RelE_toxin"/>
</dbReference>
<sequence length="97" mass="11130">MTFAVLFRRSAADFLNTLPEKSQRIIAAKLAILQTDPYPGSGGDKERLNTDGVEVFRLHIGRTFTALYIIHTDTDRNWVEITHLMTIEQAHKRYGRL</sequence>
<dbReference type="PANTHER" id="PTHR38813:SF1">
    <property type="entry name" value="TOXIN RELE1-RELATED"/>
    <property type="match status" value="1"/>
</dbReference>
<protein>
    <submittedName>
        <fullName evidence="1">Plasmid stabilization protein</fullName>
    </submittedName>
</protein>
<name>A0ABM7H2W2_9EURY</name>
<evidence type="ECO:0000313" key="1">
    <source>
        <dbReference type="EMBL" id="BBL67162.1"/>
    </source>
</evidence>
<dbReference type="RefSeq" id="WP_221057618.1">
    <property type="nucleotide sequence ID" value="NZ_AP019781.1"/>
</dbReference>
<dbReference type="Proteomes" id="UP000824969">
    <property type="component" value="Chromosome"/>
</dbReference>
<evidence type="ECO:0000313" key="2">
    <source>
        <dbReference type="Proteomes" id="UP000824969"/>
    </source>
</evidence>
<accession>A0ABM7H2W2</accession>
<dbReference type="GeneID" id="66129840"/>
<keyword evidence="2" id="KW-1185">Reference proteome</keyword>